<protein>
    <submittedName>
        <fullName evidence="12">Heavy metal translocating P-type ATPase</fullName>
    </submittedName>
</protein>
<dbReference type="PRINTS" id="PR00119">
    <property type="entry name" value="CATATPASE"/>
</dbReference>
<keyword evidence="4 10" id="KW-0479">Metal-binding</keyword>
<dbReference type="Gene3D" id="3.40.50.1000">
    <property type="entry name" value="HAD superfamily/HAD-like"/>
    <property type="match status" value="1"/>
</dbReference>
<dbReference type="InterPro" id="IPR006121">
    <property type="entry name" value="HMA_dom"/>
</dbReference>
<dbReference type="SUPFAM" id="SSF81653">
    <property type="entry name" value="Calcium ATPase, transduction domain A"/>
    <property type="match status" value="1"/>
</dbReference>
<comment type="subcellular location">
    <subcellularLocation>
        <location evidence="1">Cell membrane</location>
        <topology evidence="1">Multi-pass membrane protein</topology>
    </subcellularLocation>
</comment>
<keyword evidence="8 10" id="KW-1133">Transmembrane helix</keyword>
<reference evidence="13" key="1">
    <citation type="journal article" date="2019" name="Int. J. Syst. Evol. Microbiol.">
        <title>The Global Catalogue of Microorganisms (GCM) 10K type strain sequencing project: providing services to taxonomists for standard genome sequencing and annotation.</title>
        <authorList>
            <consortium name="The Broad Institute Genomics Platform"/>
            <consortium name="The Broad Institute Genome Sequencing Center for Infectious Disease"/>
            <person name="Wu L."/>
            <person name="Ma J."/>
        </authorList>
    </citation>
    <scope>NUCLEOTIDE SEQUENCE [LARGE SCALE GENOMIC DNA]</scope>
    <source>
        <strain evidence="13">JCM 16026</strain>
    </source>
</reference>
<feature type="domain" description="HMA" evidence="11">
    <location>
        <begin position="4"/>
        <end position="68"/>
    </location>
</feature>
<feature type="transmembrane region" description="Helical" evidence="10">
    <location>
        <begin position="366"/>
        <end position="386"/>
    </location>
</feature>
<feature type="transmembrane region" description="Helical" evidence="10">
    <location>
        <begin position="341"/>
        <end position="360"/>
    </location>
</feature>
<dbReference type="PANTHER" id="PTHR43520:SF8">
    <property type="entry name" value="P-TYPE CU(+) TRANSPORTER"/>
    <property type="match status" value="1"/>
</dbReference>
<proteinExistence type="inferred from homology"/>
<keyword evidence="10" id="KW-1003">Cell membrane</keyword>
<evidence type="ECO:0000256" key="2">
    <source>
        <dbReference type="ARBA" id="ARBA00006024"/>
    </source>
</evidence>
<sequence>MPTEVVDLEIQGMTCASCAARIERRLARMPGVEATVNYATEVAHVTLPAGTTVADAIATVEATGYAASLPEPDRVRSDAGLAWRLVVAATLGTPVVAMGMVPALQVDGWQWLSLVLATPIAAWSAWPFHRAAVAAIRHGATTMDTLVSMGVTAAYAWSVWALVWGGAGAPGMHMGGLLDAGGTAGLYLEVVAAVTTFLLAGRLIEHRARRGSVDALRSVARLGAREATRVVGDAEERVPVDALVVGDRIRVVPGEKIAADGVVVEGVSTVDASLVTGESMPVEVTGGSTVVGATINGPGVLLVEATAVGGDTELARIARLLEQAQEGKTAVQRIADRISSVFVPIVVVLAVLTLVGWIVATGDVQRAFTAAIATLIIACPCALGLATPTALLAGTTTGARLGILIRDARVLEAARRVRVLLADKTGTITAGRMRLESTVVADGVDVDEVVRISAALERGSEHPIARAIVAAAPDAPRASSVQAAAGHGIHGIVAGRAAQAGSAEWIAQAWSAPVAAPLAAAIDEAQSRGATTVVVAWDGVARGVLAVRDEVRPTSAAAVARLDRMGVRVAMVSGDNARAARAVATEVGIDDVIAGATPADKVAAVRAAQAHGSVAMVGDGVNDAAALAAADLGIAMGTGTDAAQHAADVTLVGGDLETAADAIALSRRTLATIRVNLVWAFAYNVVAIPVAMAGLLTPMLAGLAMALSSVLVVGSSLTLRLYRPRR</sequence>
<dbReference type="CDD" id="cd00371">
    <property type="entry name" value="HMA"/>
    <property type="match status" value="1"/>
</dbReference>
<feature type="transmembrane region" description="Helical" evidence="10">
    <location>
        <begin position="702"/>
        <end position="722"/>
    </location>
</feature>
<dbReference type="RefSeq" id="WP_344343202.1">
    <property type="nucleotide sequence ID" value="NZ_BAAAQT010000006.1"/>
</dbReference>
<feature type="transmembrane region" description="Helical" evidence="10">
    <location>
        <begin position="81"/>
        <end position="103"/>
    </location>
</feature>
<dbReference type="InterPro" id="IPR023298">
    <property type="entry name" value="ATPase_P-typ_TM_dom_sf"/>
</dbReference>
<dbReference type="InterPro" id="IPR001757">
    <property type="entry name" value="P_typ_ATPase"/>
</dbReference>
<keyword evidence="9 10" id="KW-0472">Membrane</keyword>
<dbReference type="EMBL" id="BAAAQT010000006">
    <property type="protein sequence ID" value="GAA2174400.1"/>
    <property type="molecule type" value="Genomic_DNA"/>
</dbReference>
<dbReference type="InterPro" id="IPR023299">
    <property type="entry name" value="ATPase_P-typ_cyto_dom_N"/>
</dbReference>
<comment type="caution">
    <text evidence="12">The sequence shown here is derived from an EMBL/GenBank/DDBJ whole genome shotgun (WGS) entry which is preliminary data.</text>
</comment>
<evidence type="ECO:0000256" key="8">
    <source>
        <dbReference type="ARBA" id="ARBA00022989"/>
    </source>
</evidence>
<dbReference type="Gene3D" id="2.70.150.10">
    <property type="entry name" value="Calcium-transporting ATPase, cytoplasmic transduction domain A"/>
    <property type="match status" value="1"/>
</dbReference>
<feature type="transmembrane region" description="Helical" evidence="10">
    <location>
        <begin position="146"/>
        <end position="164"/>
    </location>
</feature>
<dbReference type="SFLD" id="SFLDF00027">
    <property type="entry name" value="p-type_atpase"/>
    <property type="match status" value="1"/>
</dbReference>
<keyword evidence="6 10" id="KW-0067">ATP-binding</keyword>
<evidence type="ECO:0000256" key="1">
    <source>
        <dbReference type="ARBA" id="ARBA00004651"/>
    </source>
</evidence>
<keyword evidence="3 10" id="KW-0812">Transmembrane</keyword>
<dbReference type="InterPro" id="IPR008250">
    <property type="entry name" value="ATPase_P-typ_transduc_dom_A_sf"/>
</dbReference>
<dbReference type="SFLD" id="SFLDS00003">
    <property type="entry name" value="Haloacid_Dehalogenase"/>
    <property type="match status" value="1"/>
</dbReference>
<dbReference type="InterPro" id="IPR036412">
    <property type="entry name" value="HAD-like_sf"/>
</dbReference>
<dbReference type="SUPFAM" id="SSF81665">
    <property type="entry name" value="Calcium ATPase, transmembrane domain M"/>
    <property type="match status" value="1"/>
</dbReference>
<evidence type="ECO:0000256" key="3">
    <source>
        <dbReference type="ARBA" id="ARBA00022692"/>
    </source>
</evidence>
<evidence type="ECO:0000259" key="11">
    <source>
        <dbReference type="PROSITE" id="PS50846"/>
    </source>
</evidence>
<dbReference type="InterPro" id="IPR036163">
    <property type="entry name" value="HMA_dom_sf"/>
</dbReference>
<dbReference type="Gene3D" id="3.30.70.100">
    <property type="match status" value="1"/>
</dbReference>
<evidence type="ECO:0000256" key="7">
    <source>
        <dbReference type="ARBA" id="ARBA00022967"/>
    </source>
</evidence>
<feature type="transmembrane region" description="Helical" evidence="10">
    <location>
        <begin position="677"/>
        <end position="696"/>
    </location>
</feature>
<dbReference type="PROSITE" id="PS50846">
    <property type="entry name" value="HMA_2"/>
    <property type="match status" value="1"/>
</dbReference>
<dbReference type="SUPFAM" id="SSF55008">
    <property type="entry name" value="HMA, heavy metal-associated domain"/>
    <property type="match status" value="1"/>
</dbReference>
<dbReference type="PANTHER" id="PTHR43520">
    <property type="entry name" value="ATP7, ISOFORM B"/>
    <property type="match status" value="1"/>
</dbReference>
<dbReference type="InterPro" id="IPR023214">
    <property type="entry name" value="HAD_sf"/>
</dbReference>
<dbReference type="InterPro" id="IPR059000">
    <property type="entry name" value="ATPase_P-type_domA"/>
</dbReference>
<gene>
    <name evidence="12" type="ORF">GCM10009846_20200</name>
</gene>
<dbReference type="SFLD" id="SFLDG00002">
    <property type="entry name" value="C1.7:_P-type_atpase_like"/>
    <property type="match status" value="1"/>
</dbReference>
<evidence type="ECO:0000256" key="4">
    <source>
        <dbReference type="ARBA" id="ARBA00022723"/>
    </source>
</evidence>
<dbReference type="PROSITE" id="PS01047">
    <property type="entry name" value="HMA_1"/>
    <property type="match status" value="1"/>
</dbReference>
<evidence type="ECO:0000313" key="13">
    <source>
        <dbReference type="Proteomes" id="UP001501599"/>
    </source>
</evidence>
<dbReference type="Pfam" id="PF00122">
    <property type="entry name" value="E1-E2_ATPase"/>
    <property type="match status" value="1"/>
</dbReference>
<feature type="transmembrane region" description="Helical" evidence="10">
    <location>
        <begin position="109"/>
        <end position="126"/>
    </location>
</feature>
<evidence type="ECO:0000256" key="10">
    <source>
        <dbReference type="RuleBase" id="RU362081"/>
    </source>
</evidence>
<dbReference type="InterPro" id="IPR044492">
    <property type="entry name" value="P_typ_ATPase_HD_dom"/>
</dbReference>
<name>A0ABP5MIC8_9MICO</name>
<evidence type="ECO:0000256" key="5">
    <source>
        <dbReference type="ARBA" id="ARBA00022741"/>
    </source>
</evidence>
<organism evidence="12 13">
    <name type="scientific">Agrococcus versicolor</name>
    <dbReference type="NCBI Taxonomy" id="501482"/>
    <lineage>
        <taxon>Bacteria</taxon>
        <taxon>Bacillati</taxon>
        <taxon>Actinomycetota</taxon>
        <taxon>Actinomycetes</taxon>
        <taxon>Micrococcales</taxon>
        <taxon>Microbacteriaceae</taxon>
        <taxon>Agrococcus</taxon>
    </lineage>
</organism>
<dbReference type="Pfam" id="PF00403">
    <property type="entry name" value="HMA"/>
    <property type="match status" value="1"/>
</dbReference>
<dbReference type="Pfam" id="PF00702">
    <property type="entry name" value="Hydrolase"/>
    <property type="match status" value="1"/>
</dbReference>
<dbReference type="InterPro" id="IPR018303">
    <property type="entry name" value="ATPase_P-typ_P_site"/>
</dbReference>
<keyword evidence="5 10" id="KW-0547">Nucleotide-binding</keyword>
<dbReference type="PROSITE" id="PS00154">
    <property type="entry name" value="ATPASE_E1_E2"/>
    <property type="match status" value="1"/>
</dbReference>
<keyword evidence="13" id="KW-1185">Reference proteome</keyword>
<dbReference type="NCBIfam" id="TIGR01494">
    <property type="entry name" value="ATPase_P-type"/>
    <property type="match status" value="1"/>
</dbReference>
<feature type="transmembrane region" description="Helical" evidence="10">
    <location>
        <begin position="184"/>
        <end position="204"/>
    </location>
</feature>
<evidence type="ECO:0000256" key="6">
    <source>
        <dbReference type="ARBA" id="ARBA00022840"/>
    </source>
</evidence>
<dbReference type="PRINTS" id="PR00943">
    <property type="entry name" value="CUATPASE"/>
</dbReference>
<comment type="similarity">
    <text evidence="2 10">Belongs to the cation transport ATPase (P-type) (TC 3.A.3) family. Type IB subfamily.</text>
</comment>
<dbReference type="Proteomes" id="UP001501599">
    <property type="component" value="Unassembled WGS sequence"/>
</dbReference>
<evidence type="ECO:0000256" key="9">
    <source>
        <dbReference type="ARBA" id="ARBA00023136"/>
    </source>
</evidence>
<keyword evidence="7" id="KW-1278">Translocase</keyword>
<dbReference type="SUPFAM" id="SSF56784">
    <property type="entry name" value="HAD-like"/>
    <property type="match status" value="1"/>
</dbReference>
<dbReference type="CDD" id="cd02094">
    <property type="entry name" value="P-type_ATPase_Cu-like"/>
    <property type="match status" value="1"/>
</dbReference>
<dbReference type="Gene3D" id="3.40.1110.10">
    <property type="entry name" value="Calcium-transporting ATPase, cytoplasmic domain N"/>
    <property type="match status" value="1"/>
</dbReference>
<accession>A0ABP5MIC8</accession>
<dbReference type="InterPro" id="IPR027256">
    <property type="entry name" value="P-typ_ATPase_IB"/>
</dbReference>
<evidence type="ECO:0000313" key="12">
    <source>
        <dbReference type="EMBL" id="GAA2174400.1"/>
    </source>
</evidence>
<dbReference type="InterPro" id="IPR017969">
    <property type="entry name" value="Heavy-metal-associated_CS"/>
</dbReference>
<dbReference type="NCBIfam" id="TIGR01525">
    <property type="entry name" value="ATPase-IB_hvy"/>
    <property type="match status" value="1"/>
</dbReference>
<dbReference type="NCBIfam" id="TIGR01511">
    <property type="entry name" value="ATPase-IB1_Cu"/>
    <property type="match status" value="1"/>
</dbReference>